<sequence>MDQLRRGEVLWNGGSSNSHRIRGVTYKEALIKDYKSPHPVLPSFKFYSNHRPKQLPSRYLVNRCFRCLAKDHKASACRDPVRCIKCLSYGHRAQHCKANRGIKMNVNMNRPYHRRGREPVTKVFVPYTEEYLRRRNLRRNAVLADVLRPANLGLDPVSTIKQALARRFGGYNDDFAVARHRERDFAIFLPEWVPAEMLIRREVLTLDTFWIRCYTWGQYRDARPHRSRYQAWIRLLNLPFEIWTVPRVASIVSGFGRFVKADRGTLAMTDLRAFRCQIVLDSLLDVPQICRSSVDEESHPVMVHLESWERIEEGGGGDPPVPPQGEPVQGRWRRAKLGSTIRLMARMIGCLRGMGWTREREKWKKGKRRSSCVGCPSAARDKRRRNA</sequence>
<evidence type="ECO:0000313" key="3">
    <source>
        <dbReference type="EMBL" id="CAD1847716.1"/>
    </source>
</evidence>
<dbReference type="AlphaFoldDB" id="A0A6V7QYA4"/>
<dbReference type="Gene3D" id="4.10.60.10">
    <property type="entry name" value="Zinc finger, CCHC-type"/>
    <property type="match status" value="1"/>
</dbReference>
<evidence type="ECO:0000256" key="1">
    <source>
        <dbReference type="SAM" id="MobiDB-lite"/>
    </source>
</evidence>
<feature type="region of interest" description="Disordered" evidence="1">
    <location>
        <begin position="362"/>
        <end position="387"/>
    </location>
</feature>
<protein>
    <recommendedName>
        <fullName evidence="2">CCHC-type domain-containing protein</fullName>
    </recommendedName>
</protein>
<accession>A0A6V7QYA4</accession>
<dbReference type="EMBL" id="CAJEUB010000059">
    <property type="protein sequence ID" value="CAD1847716.1"/>
    <property type="molecule type" value="Genomic_DNA"/>
</dbReference>
<dbReference type="SUPFAM" id="SSF57756">
    <property type="entry name" value="Retrovirus zinc finger-like domains"/>
    <property type="match status" value="1"/>
</dbReference>
<dbReference type="GO" id="GO:0008270">
    <property type="term" value="F:zinc ion binding"/>
    <property type="evidence" value="ECO:0007669"/>
    <property type="project" value="InterPro"/>
</dbReference>
<name>A0A6V7QYA4_ANACO</name>
<dbReference type="SMART" id="SM00343">
    <property type="entry name" value="ZnF_C2HC"/>
    <property type="match status" value="2"/>
</dbReference>
<dbReference type="InterPro" id="IPR036875">
    <property type="entry name" value="Znf_CCHC_sf"/>
</dbReference>
<organism evidence="3">
    <name type="scientific">Ananas comosus var. bracteatus</name>
    <name type="common">red pineapple</name>
    <dbReference type="NCBI Taxonomy" id="296719"/>
    <lineage>
        <taxon>Eukaryota</taxon>
        <taxon>Viridiplantae</taxon>
        <taxon>Streptophyta</taxon>
        <taxon>Embryophyta</taxon>
        <taxon>Tracheophyta</taxon>
        <taxon>Spermatophyta</taxon>
        <taxon>Magnoliopsida</taxon>
        <taxon>Liliopsida</taxon>
        <taxon>Poales</taxon>
        <taxon>Bromeliaceae</taxon>
        <taxon>Bromelioideae</taxon>
        <taxon>Ananas</taxon>
    </lineage>
</organism>
<dbReference type="GO" id="GO:0003676">
    <property type="term" value="F:nucleic acid binding"/>
    <property type="evidence" value="ECO:0007669"/>
    <property type="project" value="InterPro"/>
</dbReference>
<reference evidence="3" key="1">
    <citation type="submission" date="2020-07" db="EMBL/GenBank/DDBJ databases">
        <authorList>
            <person name="Lin J."/>
        </authorList>
    </citation>
    <scope>NUCLEOTIDE SEQUENCE</scope>
</reference>
<feature type="domain" description="CCHC-type" evidence="2">
    <location>
        <begin position="63"/>
        <end position="79"/>
    </location>
</feature>
<proteinExistence type="predicted"/>
<evidence type="ECO:0000259" key="2">
    <source>
        <dbReference type="SMART" id="SM00343"/>
    </source>
</evidence>
<gene>
    <name evidence="3" type="ORF">CB5_LOCUS30927</name>
</gene>
<dbReference type="InterPro" id="IPR001878">
    <property type="entry name" value="Znf_CCHC"/>
</dbReference>
<feature type="domain" description="CCHC-type" evidence="2">
    <location>
        <begin position="82"/>
        <end position="98"/>
    </location>
</feature>